<evidence type="ECO:0000313" key="4">
    <source>
        <dbReference type="EMBL" id="CAR22767.1"/>
    </source>
</evidence>
<dbReference type="Proteomes" id="UP000002036">
    <property type="component" value="Chromosome D"/>
</dbReference>
<keyword evidence="5" id="KW-1185">Reference proteome</keyword>
<dbReference type="RefSeq" id="XP_002553205.1">
    <property type="nucleotide sequence ID" value="XM_002553159.1"/>
</dbReference>
<protein>
    <submittedName>
        <fullName evidence="4">KLTH0D11396p</fullName>
    </submittedName>
</protein>
<keyword evidence="2" id="KW-0496">Mitochondrion</keyword>
<evidence type="ECO:0000256" key="1">
    <source>
        <dbReference type="ARBA" id="ARBA00004173"/>
    </source>
</evidence>
<sequence length="225" mass="25627">MIVFRGLRPGVRAGRSAIPKLQRCQSSFTFSTNKLLMQKEQLKDEKRKNRRGEAKGEELAAEKDGKKRMASELRGKQRKTDFSWLPKAPSTDHLKHRDVSTTLLYSGYRPFVLNSSEQKQTDSTLYEFAMKLEALGDPLPWISSATGTEFYGEWDNIPADVIKKLRPFQPPTDDPAAKDKEALKLLQKEIVQKEKDKLINRAKGRKKPILKLLQLSKKIGSENGN</sequence>
<dbReference type="STRING" id="559295.C5DF12"/>
<dbReference type="eggNOG" id="ENOG502S1JN">
    <property type="taxonomic scope" value="Eukaryota"/>
</dbReference>
<accession>C5DF12</accession>
<dbReference type="GO" id="GO:0005739">
    <property type="term" value="C:mitochondrion"/>
    <property type="evidence" value="ECO:0007669"/>
    <property type="project" value="UniProtKB-SubCell"/>
</dbReference>
<dbReference type="InterPro" id="IPR014804">
    <property type="entry name" value="Pet20-like"/>
</dbReference>
<gene>
    <name evidence="4" type="ordered locus">KLTH0D11396g</name>
</gene>
<evidence type="ECO:0000313" key="5">
    <source>
        <dbReference type="Proteomes" id="UP000002036"/>
    </source>
</evidence>
<dbReference type="OMA" id="DPLPWIS"/>
<dbReference type="InParanoid" id="C5DF12"/>
<comment type="subcellular location">
    <subcellularLocation>
        <location evidence="1">Mitochondrion</location>
    </subcellularLocation>
</comment>
<dbReference type="HOGENOM" id="CLU_074423_0_0_1"/>
<dbReference type="FunCoup" id="C5DF12">
    <property type="interactions" value="38"/>
</dbReference>
<organism evidence="4 5">
    <name type="scientific">Lachancea thermotolerans (strain ATCC 56472 / CBS 6340 / NRRL Y-8284)</name>
    <name type="common">Yeast</name>
    <name type="synonym">Kluyveromyces thermotolerans</name>
    <dbReference type="NCBI Taxonomy" id="559295"/>
    <lineage>
        <taxon>Eukaryota</taxon>
        <taxon>Fungi</taxon>
        <taxon>Dikarya</taxon>
        <taxon>Ascomycota</taxon>
        <taxon>Saccharomycotina</taxon>
        <taxon>Saccharomycetes</taxon>
        <taxon>Saccharomycetales</taxon>
        <taxon>Saccharomycetaceae</taxon>
        <taxon>Lachancea</taxon>
    </lineage>
</organism>
<evidence type="ECO:0000256" key="3">
    <source>
        <dbReference type="SAM" id="MobiDB-lite"/>
    </source>
</evidence>
<dbReference type="KEGG" id="lth:KLTH0D11396g"/>
<evidence type="ECO:0000256" key="2">
    <source>
        <dbReference type="ARBA" id="ARBA00023128"/>
    </source>
</evidence>
<reference evidence="4 5" key="1">
    <citation type="journal article" date="2009" name="Genome Res.">
        <title>Comparative genomics of protoploid Saccharomycetaceae.</title>
        <authorList>
            <consortium name="The Genolevures Consortium"/>
            <person name="Souciet J.-L."/>
            <person name="Dujon B."/>
            <person name="Gaillardin C."/>
            <person name="Johnston M."/>
            <person name="Baret P.V."/>
            <person name="Cliften P."/>
            <person name="Sherman D.J."/>
            <person name="Weissenbach J."/>
            <person name="Westhof E."/>
            <person name="Wincker P."/>
            <person name="Jubin C."/>
            <person name="Poulain J."/>
            <person name="Barbe V."/>
            <person name="Segurens B."/>
            <person name="Artiguenave F."/>
            <person name="Anthouard V."/>
            <person name="Vacherie B."/>
            <person name="Val M.-E."/>
            <person name="Fulton R.S."/>
            <person name="Minx P."/>
            <person name="Wilson R."/>
            <person name="Durrens P."/>
            <person name="Jean G."/>
            <person name="Marck C."/>
            <person name="Martin T."/>
            <person name="Nikolski M."/>
            <person name="Rolland T."/>
            <person name="Seret M.-L."/>
            <person name="Casaregola S."/>
            <person name="Despons L."/>
            <person name="Fairhead C."/>
            <person name="Fischer G."/>
            <person name="Lafontaine I."/>
            <person name="Leh V."/>
            <person name="Lemaire M."/>
            <person name="de Montigny J."/>
            <person name="Neuveglise C."/>
            <person name="Thierry A."/>
            <person name="Blanc-Lenfle I."/>
            <person name="Bleykasten C."/>
            <person name="Diffels J."/>
            <person name="Fritsch E."/>
            <person name="Frangeul L."/>
            <person name="Goeffon A."/>
            <person name="Jauniaux N."/>
            <person name="Kachouri-Lafond R."/>
            <person name="Payen C."/>
            <person name="Potier S."/>
            <person name="Pribylova L."/>
            <person name="Ozanne C."/>
            <person name="Richard G.-F."/>
            <person name="Sacerdot C."/>
            <person name="Straub M.-L."/>
            <person name="Talla E."/>
        </authorList>
    </citation>
    <scope>NUCLEOTIDE SEQUENCE [LARGE SCALE GENOMIC DNA]</scope>
    <source>
        <strain evidence="5">ATCC 56472 / CBS 6340 / NRRL Y-8284</strain>
    </source>
</reference>
<proteinExistence type="predicted"/>
<dbReference type="GeneID" id="8295445"/>
<dbReference type="Pfam" id="PF08692">
    <property type="entry name" value="Pet20"/>
    <property type="match status" value="2"/>
</dbReference>
<feature type="compositionally biased region" description="Basic and acidic residues" evidence="3">
    <location>
        <begin position="40"/>
        <end position="80"/>
    </location>
</feature>
<dbReference type="OrthoDB" id="4056195at2759"/>
<dbReference type="EMBL" id="CU928168">
    <property type="protein sequence ID" value="CAR22767.1"/>
    <property type="molecule type" value="Genomic_DNA"/>
</dbReference>
<dbReference type="AlphaFoldDB" id="C5DF12"/>
<name>C5DF12_LACTC</name>
<feature type="region of interest" description="Disordered" evidence="3">
    <location>
        <begin position="39"/>
        <end position="80"/>
    </location>
</feature>